<organism evidence="1 2">
    <name type="scientific">Portunus trituberculatus</name>
    <name type="common">Swimming crab</name>
    <name type="synonym">Neptunus trituberculatus</name>
    <dbReference type="NCBI Taxonomy" id="210409"/>
    <lineage>
        <taxon>Eukaryota</taxon>
        <taxon>Metazoa</taxon>
        <taxon>Ecdysozoa</taxon>
        <taxon>Arthropoda</taxon>
        <taxon>Crustacea</taxon>
        <taxon>Multicrustacea</taxon>
        <taxon>Malacostraca</taxon>
        <taxon>Eumalacostraca</taxon>
        <taxon>Eucarida</taxon>
        <taxon>Decapoda</taxon>
        <taxon>Pleocyemata</taxon>
        <taxon>Brachyura</taxon>
        <taxon>Eubrachyura</taxon>
        <taxon>Portunoidea</taxon>
        <taxon>Portunidae</taxon>
        <taxon>Portuninae</taxon>
        <taxon>Portunus</taxon>
    </lineage>
</organism>
<comment type="caution">
    <text evidence="1">The sequence shown here is derived from an EMBL/GenBank/DDBJ whole genome shotgun (WGS) entry which is preliminary data.</text>
</comment>
<dbReference type="EMBL" id="VSRR010000676">
    <property type="protein sequence ID" value="MPC18403.1"/>
    <property type="molecule type" value="Genomic_DNA"/>
</dbReference>
<name>A0A5B7DB00_PORTR</name>
<dbReference type="Proteomes" id="UP000324222">
    <property type="component" value="Unassembled WGS sequence"/>
</dbReference>
<proteinExistence type="predicted"/>
<reference evidence="1 2" key="1">
    <citation type="submission" date="2019-05" db="EMBL/GenBank/DDBJ databases">
        <title>Another draft genome of Portunus trituberculatus and its Hox gene families provides insights of decapod evolution.</title>
        <authorList>
            <person name="Jeong J.-H."/>
            <person name="Song I."/>
            <person name="Kim S."/>
            <person name="Choi T."/>
            <person name="Kim D."/>
            <person name="Ryu S."/>
            <person name="Kim W."/>
        </authorList>
    </citation>
    <scope>NUCLEOTIDE SEQUENCE [LARGE SCALE GENOMIC DNA]</scope>
    <source>
        <tissue evidence="1">Muscle</tissue>
    </source>
</reference>
<evidence type="ECO:0000313" key="2">
    <source>
        <dbReference type="Proteomes" id="UP000324222"/>
    </source>
</evidence>
<dbReference type="AlphaFoldDB" id="A0A5B7DB00"/>
<gene>
    <name evidence="1" type="ORF">E2C01_011284</name>
</gene>
<sequence length="110" mass="12498">MTNRQHSLFDRAEFSDSSFVRRLSTSADTWPPVRRTQEYSKVSTQLLPRQSINEHMSILYQTMTHVSGNGCQCSHLGSCTCMGQCRYLHSDTAQYTELFGGRSSHLPCSM</sequence>
<accession>A0A5B7DB00</accession>
<protein>
    <submittedName>
        <fullName evidence="1">Uncharacterized protein</fullName>
    </submittedName>
</protein>
<evidence type="ECO:0000313" key="1">
    <source>
        <dbReference type="EMBL" id="MPC18403.1"/>
    </source>
</evidence>
<keyword evidence="2" id="KW-1185">Reference proteome</keyword>